<dbReference type="Proteomes" id="UP000784294">
    <property type="component" value="Unassembled WGS sequence"/>
</dbReference>
<feature type="chain" id="PRO_5019144272" description="GIY-YIG domain-containing protein" evidence="1">
    <location>
        <begin position="23"/>
        <end position="183"/>
    </location>
</feature>
<feature type="signal peptide" evidence="1">
    <location>
        <begin position="1"/>
        <end position="22"/>
    </location>
</feature>
<accession>A0A448WF83</accession>
<comment type="caution">
    <text evidence="2">The sequence shown here is derived from an EMBL/GenBank/DDBJ whole genome shotgun (WGS) entry which is preliminary data.</text>
</comment>
<keyword evidence="1" id="KW-0732">Signal</keyword>
<reference evidence="2" key="1">
    <citation type="submission" date="2018-11" db="EMBL/GenBank/DDBJ databases">
        <authorList>
            <consortium name="Pathogen Informatics"/>
        </authorList>
    </citation>
    <scope>NUCLEOTIDE SEQUENCE</scope>
</reference>
<dbReference type="EMBL" id="CAAALY010008524">
    <property type="protein sequence ID" value="VEL10269.1"/>
    <property type="molecule type" value="Genomic_DNA"/>
</dbReference>
<evidence type="ECO:0000313" key="2">
    <source>
        <dbReference type="EMBL" id="VEL10269.1"/>
    </source>
</evidence>
<dbReference type="OrthoDB" id="6274432at2759"/>
<protein>
    <recommendedName>
        <fullName evidence="4">GIY-YIG domain-containing protein</fullName>
    </recommendedName>
</protein>
<evidence type="ECO:0008006" key="4">
    <source>
        <dbReference type="Google" id="ProtNLM"/>
    </source>
</evidence>
<sequence>MRTDEFRCTAAVWLLSDVLVDAVHETFSPVSGENELSFRSSCENRIKAKLLQYNGIHPSSSACYKIMCSCGRFYVGETCHFIRQMVAEHKSACKGCWVEKSELAEHRPETGHEIEWSQTSGFADYGVFAAKRKIREVIEINRVGNTLNVKNTNKKISRNYLCSIHRLKDREGVEPHAKRMRRN</sequence>
<proteinExistence type="predicted"/>
<name>A0A448WF83_9PLAT</name>
<gene>
    <name evidence="2" type="ORF">PXEA_LOCUS3709</name>
</gene>
<organism evidence="2 3">
    <name type="scientific">Protopolystoma xenopodis</name>
    <dbReference type="NCBI Taxonomy" id="117903"/>
    <lineage>
        <taxon>Eukaryota</taxon>
        <taxon>Metazoa</taxon>
        <taxon>Spiralia</taxon>
        <taxon>Lophotrochozoa</taxon>
        <taxon>Platyhelminthes</taxon>
        <taxon>Monogenea</taxon>
        <taxon>Polyopisthocotylea</taxon>
        <taxon>Polystomatidea</taxon>
        <taxon>Polystomatidae</taxon>
        <taxon>Protopolystoma</taxon>
    </lineage>
</organism>
<dbReference type="AlphaFoldDB" id="A0A448WF83"/>
<evidence type="ECO:0000313" key="3">
    <source>
        <dbReference type="Proteomes" id="UP000784294"/>
    </source>
</evidence>
<evidence type="ECO:0000256" key="1">
    <source>
        <dbReference type="SAM" id="SignalP"/>
    </source>
</evidence>
<keyword evidence="3" id="KW-1185">Reference proteome</keyword>